<reference evidence="1" key="1">
    <citation type="submission" date="2022-11" db="EMBL/GenBank/DDBJ databases">
        <title>Genome Sequence of Cubamyces cubensis.</title>
        <authorList>
            <person name="Buettner E."/>
        </authorList>
    </citation>
    <scope>NUCLEOTIDE SEQUENCE</scope>
    <source>
        <strain evidence="1">MPL-01</strain>
    </source>
</reference>
<dbReference type="Proteomes" id="UP001215151">
    <property type="component" value="Unassembled WGS sequence"/>
</dbReference>
<name>A0AAD7TGD6_9APHY</name>
<evidence type="ECO:0000313" key="2">
    <source>
        <dbReference type="Proteomes" id="UP001215151"/>
    </source>
</evidence>
<proteinExistence type="predicted"/>
<comment type="caution">
    <text evidence="1">The sequence shown here is derived from an EMBL/GenBank/DDBJ whole genome shotgun (WGS) entry which is preliminary data.</text>
</comment>
<keyword evidence="2" id="KW-1185">Reference proteome</keyword>
<gene>
    <name evidence="1" type="ORF">ONZ51_g13542</name>
</gene>
<dbReference type="AlphaFoldDB" id="A0AAD7TGD6"/>
<sequence length="225" mass="24742">MTTRRDSHRTYSFKTAQIPSHAFYEDNLIARDISFVDELRGLDADRPRTMLSSIGEGSNTANASLDGRVRRSFELRPRTSDGLIIASPARGREIHAMNEPERVMGEQEALQDFANLPGDAPYPHSMHIDIFEGRRSGPSPPPSSDVDSCVMVSLAGSSGRSMDEERMCVGHTVIGQVEFSADAHAAGWVLPDLVAQRFKHRHPSLRSVGQNTDLAGPSEWRLACA</sequence>
<accession>A0AAD7TGD6</accession>
<organism evidence="1 2">
    <name type="scientific">Trametes cubensis</name>
    <dbReference type="NCBI Taxonomy" id="1111947"/>
    <lineage>
        <taxon>Eukaryota</taxon>
        <taxon>Fungi</taxon>
        <taxon>Dikarya</taxon>
        <taxon>Basidiomycota</taxon>
        <taxon>Agaricomycotina</taxon>
        <taxon>Agaricomycetes</taxon>
        <taxon>Polyporales</taxon>
        <taxon>Polyporaceae</taxon>
        <taxon>Trametes</taxon>
    </lineage>
</organism>
<protein>
    <submittedName>
        <fullName evidence="1">Uncharacterized protein</fullName>
    </submittedName>
</protein>
<evidence type="ECO:0000313" key="1">
    <source>
        <dbReference type="EMBL" id="KAJ8453533.1"/>
    </source>
</evidence>
<dbReference type="EMBL" id="JAPEVG010001275">
    <property type="protein sequence ID" value="KAJ8453533.1"/>
    <property type="molecule type" value="Genomic_DNA"/>
</dbReference>